<dbReference type="OrthoDB" id="5987909at2759"/>
<keyword evidence="1" id="KW-0812">Transmembrane</keyword>
<protein>
    <submittedName>
        <fullName evidence="3">Neuropeptide S receptor-like</fullName>
    </submittedName>
</protein>
<name>A0A1W4WPG2_AGRPL</name>
<dbReference type="KEGG" id="apln:108737457"/>
<keyword evidence="2" id="KW-1185">Reference proteome</keyword>
<dbReference type="SUPFAM" id="SSF81321">
    <property type="entry name" value="Family A G protein-coupled receptor-like"/>
    <property type="match status" value="1"/>
</dbReference>
<keyword evidence="1" id="KW-1133">Transmembrane helix</keyword>
<proteinExistence type="predicted"/>
<evidence type="ECO:0000256" key="1">
    <source>
        <dbReference type="SAM" id="Phobius"/>
    </source>
</evidence>
<accession>A0A1W4WPG2</accession>
<organism evidence="2 3">
    <name type="scientific">Agrilus planipennis</name>
    <name type="common">Emerald ash borer</name>
    <name type="synonym">Agrilus marcopoli</name>
    <dbReference type="NCBI Taxonomy" id="224129"/>
    <lineage>
        <taxon>Eukaryota</taxon>
        <taxon>Metazoa</taxon>
        <taxon>Ecdysozoa</taxon>
        <taxon>Arthropoda</taxon>
        <taxon>Hexapoda</taxon>
        <taxon>Insecta</taxon>
        <taxon>Pterygota</taxon>
        <taxon>Neoptera</taxon>
        <taxon>Endopterygota</taxon>
        <taxon>Coleoptera</taxon>
        <taxon>Polyphaga</taxon>
        <taxon>Elateriformia</taxon>
        <taxon>Buprestoidea</taxon>
        <taxon>Buprestidae</taxon>
        <taxon>Agrilinae</taxon>
        <taxon>Agrilus</taxon>
    </lineage>
</organism>
<dbReference type="AlphaFoldDB" id="A0A1W4WPG2"/>
<evidence type="ECO:0000313" key="2">
    <source>
        <dbReference type="Proteomes" id="UP000192223"/>
    </source>
</evidence>
<sequence length="111" mass="12965">MNNVSTVSYDVFGDENLNSFYFYETEQLTVLWILFVVTVTGNGGVLLAVLHSNRKSRMNYFIKHLAFAGKVFLLMKLTRLRIKLFKVHFLLYCFYTYSFSSQNVFPSSSYL</sequence>
<feature type="transmembrane region" description="Helical" evidence="1">
    <location>
        <begin position="30"/>
        <end position="50"/>
    </location>
</feature>
<dbReference type="STRING" id="224129.A0A1W4WPG2"/>
<feature type="transmembrane region" description="Helical" evidence="1">
    <location>
        <begin position="84"/>
        <end position="105"/>
    </location>
</feature>
<evidence type="ECO:0000313" key="3">
    <source>
        <dbReference type="RefSeq" id="XP_018325814.1"/>
    </source>
</evidence>
<dbReference type="Proteomes" id="UP000192223">
    <property type="component" value="Unplaced"/>
</dbReference>
<dbReference type="InParanoid" id="A0A1W4WPG2"/>
<dbReference type="GeneID" id="108737457"/>
<reference evidence="3" key="1">
    <citation type="submission" date="2025-08" db="UniProtKB">
        <authorList>
            <consortium name="RefSeq"/>
        </authorList>
    </citation>
    <scope>IDENTIFICATION</scope>
    <source>
        <tissue evidence="3">Entire body</tissue>
    </source>
</reference>
<dbReference type="Gene3D" id="1.20.1070.10">
    <property type="entry name" value="Rhodopsin 7-helix transmembrane proteins"/>
    <property type="match status" value="1"/>
</dbReference>
<dbReference type="RefSeq" id="XP_018325814.1">
    <property type="nucleotide sequence ID" value="XM_018470312.1"/>
</dbReference>
<keyword evidence="1" id="KW-0472">Membrane</keyword>
<gene>
    <name evidence="3" type="primary">LOC108737457</name>
</gene>